<evidence type="ECO:0000313" key="2">
    <source>
        <dbReference type="Proteomes" id="UP000011867"/>
    </source>
</evidence>
<evidence type="ECO:0000313" key="1">
    <source>
        <dbReference type="EMBL" id="CCQ36352.1"/>
    </source>
</evidence>
<name>M1XQC7_NATM8</name>
<dbReference type="RefSeq" id="WP_015409154.1">
    <property type="nucleotide sequence ID" value="NC_020388.1"/>
</dbReference>
<accession>M1XQC7</accession>
<dbReference type="STRING" id="268739.Nmlp_2173"/>
<dbReference type="AlphaFoldDB" id="M1XQC7"/>
<protein>
    <submittedName>
        <fullName evidence="1">Uncharacterized protein</fullName>
    </submittedName>
</protein>
<dbReference type="GeneID" id="42101584"/>
<reference evidence="1 2" key="1">
    <citation type="journal article" date="2013" name="Genome Announc.">
        <title>Genome of the haloarchaeon Natronomonas moolapensis, a neutrophilic member of a previously haloalkaliphilic genus.</title>
        <authorList>
            <person name="Dyall-Smith M.L."/>
            <person name="Pfeiffer F."/>
            <person name="Oberwinkler T."/>
            <person name="Klee K."/>
            <person name="Rampp M."/>
            <person name="Palm P."/>
            <person name="Gross K."/>
            <person name="Schuster S.C."/>
            <person name="Oesterhelt D."/>
        </authorList>
    </citation>
    <scope>NUCLEOTIDE SEQUENCE [LARGE SCALE GENOMIC DNA]</scope>
    <source>
        <strain evidence="2">DSM 18674 / JCM 14361 / 8.8.11</strain>
    </source>
</reference>
<dbReference type="OrthoDB" id="275265at2157"/>
<organism evidence="1 2">
    <name type="scientific">Natronomonas moolapensis (strain DSM 18674 / CECT 7526 / JCM 14361 / 8.8.11)</name>
    <dbReference type="NCBI Taxonomy" id="268739"/>
    <lineage>
        <taxon>Archaea</taxon>
        <taxon>Methanobacteriati</taxon>
        <taxon>Methanobacteriota</taxon>
        <taxon>Stenosarchaea group</taxon>
        <taxon>Halobacteria</taxon>
        <taxon>Halobacteriales</taxon>
        <taxon>Natronomonadaceae</taxon>
        <taxon>Natronomonas</taxon>
    </lineage>
</organism>
<dbReference type="eggNOG" id="arCOG14368">
    <property type="taxonomic scope" value="Archaea"/>
</dbReference>
<sequence>MTEVKWKFPDQASGLTDYHSIPTEKALDSELETFVREVLQNANDQGLPNNKPVKVTFEFNRLTGDDLREYLEAIQWTGQADPPANLQWHVERAVDNEQARDPGLRRFIDSFEQDELLVLTIHDENTTGLVGEEDDSSQPYGALVKDFGGSEKLDSSSGGSHGVGKTVLWAFSGVSTVIFNSNPRDTTGSNEEPPRLIGRSILPAHEHEDADRTYTNHGWFGYDDDSEIRRLGRPPSLWDPDGAVSELAEVLQVDRQNDETGTSIGVMGFRIPGEDMHPDPGDLSTQFRHAAVKHFWPAISRGDLDVRVRTPDGTEEVANWDDAPGVRPFVECYSQLFKIDTDDLDGPGSVAKTSVNVTVPEESDGVIDSPDPEYETAVDLLIRQLNPTDTEEFDQSDDTDLSRNRVARLRGAQMIVDYVDKSSVADRGDEFVGVLACGEAQSPNGDTPTPEQRGVEKFLKRSEPTQHDDWQGSKNDYLKKHYRGTIVKEIAALEGERLERALAGVVQEDIESGDEVPDMDDVAPIMGERTNNDESKGGGPVMDWEVEPETWFDDGYWLFYGKGGPIDDKHEDWSVTVTINRLDVDESSSESIPVQSVKSLSPGVEMRYNGSSVTLKANGSINEIEFEGSSEEIIDGVGDVREAFEIGAITEARLDVSAEIETEGDS</sequence>
<keyword evidence="2" id="KW-1185">Reference proteome</keyword>
<dbReference type="KEGG" id="nmo:Nmlp_2173"/>
<gene>
    <name evidence="1" type="ordered locus">Nmlp_2173</name>
</gene>
<dbReference type="EMBL" id="HF582854">
    <property type="protein sequence ID" value="CCQ36352.1"/>
    <property type="molecule type" value="Genomic_DNA"/>
</dbReference>
<proteinExistence type="predicted"/>
<dbReference type="Proteomes" id="UP000011867">
    <property type="component" value="Chromosome"/>
</dbReference>
<dbReference type="HOGENOM" id="CLU_411982_0_0_2"/>